<dbReference type="InterPro" id="IPR052895">
    <property type="entry name" value="HetReg/Transcr_Mod"/>
</dbReference>
<dbReference type="AlphaFoldDB" id="A0A8H7E557"/>
<sequence>MIVGHKGYKIARQRAVCQMPVLDPQNGLPAVTGAGTPLQIYFGFLLATLSAVSGHEATDPRDKVYVALGMAARFLPPGEEVNLVPDYHSSTVEVYQKITFCVIQNLPFLAVLSYVEDSSLRILPDLPSWIPDFSASLVNTTYASRYEAYPHNACSSGKGTYPRSVMGSVLKLYGGHFDEVMVVAQSMGNYQTDVETQSGSSPTGYYLEIFYHLLYFLSCLQRD</sequence>
<proteinExistence type="predicted"/>
<dbReference type="OrthoDB" id="2157530at2759"/>
<gene>
    <name evidence="1" type="ORF">GJ744_010929</name>
</gene>
<evidence type="ECO:0000313" key="2">
    <source>
        <dbReference type="Proteomes" id="UP000606974"/>
    </source>
</evidence>
<accession>A0A8H7E557</accession>
<dbReference type="PANTHER" id="PTHR24148:SF64">
    <property type="entry name" value="HETEROKARYON INCOMPATIBILITY DOMAIN-CONTAINING PROTEIN"/>
    <property type="match status" value="1"/>
</dbReference>
<organism evidence="1 2">
    <name type="scientific">Endocarpon pusillum</name>
    <dbReference type="NCBI Taxonomy" id="364733"/>
    <lineage>
        <taxon>Eukaryota</taxon>
        <taxon>Fungi</taxon>
        <taxon>Dikarya</taxon>
        <taxon>Ascomycota</taxon>
        <taxon>Pezizomycotina</taxon>
        <taxon>Eurotiomycetes</taxon>
        <taxon>Chaetothyriomycetidae</taxon>
        <taxon>Verrucariales</taxon>
        <taxon>Verrucariaceae</taxon>
        <taxon>Endocarpon</taxon>
    </lineage>
</organism>
<dbReference type="PANTHER" id="PTHR24148">
    <property type="entry name" value="ANKYRIN REPEAT DOMAIN-CONTAINING PROTEIN 39 HOMOLOG-RELATED"/>
    <property type="match status" value="1"/>
</dbReference>
<protein>
    <submittedName>
        <fullName evidence="1">Uncharacterized protein</fullName>
    </submittedName>
</protein>
<comment type="caution">
    <text evidence="1">The sequence shown here is derived from an EMBL/GenBank/DDBJ whole genome shotgun (WGS) entry which is preliminary data.</text>
</comment>
<keyword evidence="2" id="KW-1185">Reference proteome</keyword>
<dbReference type="EMBL" id="JAACFV010000074">
    <property type="protein sequence ID" value="KAF7507116.1"/>
    <property type="molecule type" value="Genomic_DNA"/>
</dbReference>
<evidence type="ECO:0000313" key="1">
    <source>
        <dbReference type="EMBL" id="KAF7507116.1"/>
    </source>
</evidence>
<name>A0A8H7E557_9EURO</name>
<dbReference type="Proteomes" id="UP000606974">
    <property type="component" value="Unassembled WGS sequence"/>
</dbReference>
<reference evidence="1" key="1">
    <citation type="submission" date="2020-02" db="EMBL/GenBank/DDBJ databases">
        <authorList>
            <person name="Palmer J.M."/>
        </authorList>
    </citation>
    <scope>NUCLEOTIDE SEQUENCE</scope>
    <source>
        <strain evidence="1">EPUS1.4</strain>
        <tissue evidence="1">Thallus</tissue>
    </source>
</reference>